<feature type="domain" description="Bacterial Ig" evidence="1">
    <location>
        <begin position="203"/>
        <end position="283"/>
    </location>
</feature>
<proteinExistence type="predicted"/>
<dbReference type="InterPro" id="IPR041498">
    <property type="entry name" value="Big_6"/>
</dbReference>
<sequence length="497" mass="50531">MSKIVILKSGIKTTLDVNQVKKFSQQSDKIIIELQSGEIIVLSSGEIFSIEIFENNISQFKVSSNDLDDLSQLESYFSSQDSSLWFENKAIVYGGAALVAVGAVAATSSGGSSSLGDITAPSNLTQMLSANGQAITGQTEAGATVTVSYNGKVIATAIANAEGQYSLSLDKAYNNGEQLAVVAKDSAGNATESNTITAPDTTAPSNLTQTLSANGQAITGQTEAGATVTVSYNGKVIATAIANAEGQYSLSLDKAYNNGEQLAVVAKDSAGNATESNTITAPDTTAPSNLTQTLSANGQAITGQTEAGATVTVSYNGKVIATAIANAEGQYSLSLDKAYNNGEQLAVVAKDLAGNATESNTITAPDTTAPSNLTQTLSANGQAITGQTETGATVTVSYNGKVIATAIANAEGQYSIRLDKAYNNGEQLAVVAKDPAGNATESNTITAPDTTAPSNLTQTLSANGQAITGQTEAGATVTVSYNGKVIATAIANAEGQY</sequence>
<protein>
    <submittedName>
        <fullName evidence="2">Ig-like domain-containing protein</fullName>
    </submittedName>
</protein>
<feature type="domain" description="Bacterial Ig" evidence="1">
    <location>
        <begin position="120"/>
        <end position="200"/>
    </location>
</feature>
<feature type="domain" description="Bacterial Ig" evidence="1">
    <location>
        <begin position="286"/>
        <end position="366"/>
    </location>
</feature>
<accession>A0ABV7BJA0</accession>
<feature type="domain" description="Bacterial Ig" evidence="1">
    <location>
        <begin position="369"/>
        <end position="449"/>
    </location>
</feature>
<dbReference type="EMBL" id="JBHRSF010000097">
    <property type="protein sequence ID" value="MFC2996866.1"/>
    <property type="molecule type" value="Genomic_DNA"/>
</dbReference>
<dbReference type="Gene3D" id="2.60.40.10">
    <property type="entry name" value="Immunoglobulins"/>
    <property type="match status" value="4"/>
</dbReference>
<evidence type="ECO:0000259" key="1">
    <source>
        <dbReference type="Pfam" id="PF17936"/>
    </source>
</evidence>
<dbReference type="NCBIfam" id="NF033510">
    <property type="entry name" value="Ca_tandemer"/>
    <property type="match status" value="4"/>
</dbReference>
<reference evidence="3" key="1">
    <citation type="journal article" date="2019" name="Int. J. Syst. Evol. Microbiol.">
        <title>The Global Catalogue of Microorganisms (GCM) 10K type strain sequencing project: providing services to taxonomists for standard genome sequencing and annotation.</title>
        <authorList>
            <consortium name="The Broad Institute Genomics Platform"/>
            <consortium name="The Broad Institute Genome Sequencing Center for Infectious Disease"/>
            <person name="Wu L."/>
            <person name="Ma J."/>
        </authorList>
    </citation>
    <scope>NUCLEOTIDE SEQUENCE [LARGE SCALE GENOMIC DNA]</scope>
    <source>
        <strain evidence="3">KCTC 62575</strain>
    </source>
</reference>
<evidence type="ECO:0000313" key="3">
    <source>
        <dbReference type="Proteomes" id="UP001595455"/>
    </source>
</evidence>
<dbReference type="Pfam" id="PF17936">
    <property type="entry name" value="Big_6"/>
    <property type="match status" value="5"/>
</dbReference>
<dbReference type="InterPro" id="IPR013783">
    <property type="entry name" value="Ig-like_fold"/>
</dbReference>
<dbReference type="Proteomes" id="UP001595455">
    <property type="component" value="Unassembled WGS sequence"/>
</dbReference>
<organism evidence="2 3">
    <name type="scientific">Acinetobacter sichuanensis</name>
    <dbReference type="NCBI Taxonomy" id="2136183"/>
    <lineage>
        <taxon>Bacteria</taxon>
        <taxon>Pseudomonadati</taxon>
        <taxon>Pseudomonadota</taxon>
        <taxon>Gammaproteobacteria</taxon>
        <taxon>Moraxellales</taxon>
        <taxon>Moraxellaceae</taxon>
        <taxon>Acinetobacter</taxon>
    </lineage>
</organism>
<comment type="caution">
    <text evidence="2">The sequence shown here is derived from an EMBL/GenBank/DDBJ whole genome shotgun (WGS) entry which is preliminary data.</text>
</comment>
<evidence type="ECO:0000313" key="2">
    <source>
        <dbReference type="EMBL" id="MFC2996866.1"/>
    </source>
</evidence>
<feature type="non-terminal residue" evidence="2">
    <location>
        <position position="497"/>
    </location>
</feature>
<name>A0ABV7BJA0_9GAMM</name>
<gene>
    <name evidence="2" type="ORF">ACFODO_16700</name>
</gene>
<feature type="domain" description="Bacterial Ig" evidence="1">
    <location>
        <begin position="452"/>
        <end position="497"/>
    </location>
</feature>
<keyword evidence="3" id="KW-1185">Reference proteome</keyword>
<dbReference type="RefSeq" id="WP_378227767.1">
    <property type="nucleotide sequence ID" value="NZ_JBHRSF010000097.1"/>
</dbReference>